<evidence type="ECO:0000313" key="2">
    <source>
        <dbReference type="Proteomes" id="UP001177003"/>
    </source>
</evidence>
<name>A0AA35ZQE0_LACSI</name>
<dbReference type="AlphaFoldDB" id="A0AA35ZQE0"/>
<accession>A0AA35ZQE0</accession>
<keyword evidence="2" id="KW-1185">Reference proteome</keyword>
<reference evidence="1" key="1">
    <citation type="submission" date="2023-04" db="EMBL/GenBank/DDBJ databases">
        <authorList>
            <person name="Vijverberg K."/>
            <person name="Xiong W."/>
            <person name="Schranz E."/>
        </authorList>
    </citation>
    <scope>NUCLEOTIDE SEQUENCE</scope>
</reference>
<evidence type="ECO:0000313" key="1">
    <source>
        <dbReference type="EMBL" id="CAI9295837.1"/>
    </source>
</evidence>
<sequence length="231" mass="25984">MDQILYGLGCINYQYLCNPNPRSIAAATAFLHSPAATTSVEVPNHQSQSPRAHPPPGNQMAYVAAAAPRPTTLVPSRLVVDVQLWRSKANDSGGLYGRGKERSNQLLLDLNVIVTAMQCFADDDVVADRPPLLPPFYAITVVVRHQVTTTVVRWWLAPPTTVCRNRMTDNQRNQLVTAMRWWLPPHAPFCHHHRPLWVQLNTQSRSIFTAVKVFGCDLNLINFLRKTDIDR</sequence>
<dbReference type="EMBL" id="OX465084">
    <property type="protein sequence ID" value="CAI9295837.1"/>
    <property type="molecule type" value="Genomic_DNA"/>
</dbReference>
<gene>
    <name evidence="1" type="ORF">LSALG_LOCUS34756</name>
</gene>
<proteinExistence type="predicted"/>
<organism evidence="1 2">
    <name type="scientific">Lactuca saligna</name>
    <name type="common">Willowleaf lettuce</name>
    <dbReference type="NCBI Taxonomy" id="75948"/>
    <lineage>
        <taxon>Eukaryota</taxon>
        <taxon>Viridiplantae</taxon>
        <taxon>Streptophyta</taxon>
        <taxon>Embryophyta</taxon>
        <taxon>Tracheophyta</taxon>
        <taxon>Spermatophyta</taxon>
        <taxon>Magnoliopsida</taxon>
        <taxon>eudicotyledons</taxon>
        <taxon>Gunneridae</taxon>
        <taxon>Pentapetalae</taxon>
        <taxon>asterids</taxon>
        <taxon>campanulids</taxon>
        <taxon>Asterales</taxon>
        <taxon>Asteraceae</taxon>
        <taxon>Cichorioideae</taxon>
        <taxon>Cichorieae</taxon>
        <taxon>Lactucinae</taxon>
        <taxon>Lactuca</taxon>
    </lineage>
</organism>
<dbReference type="Proteomes" id="UP001177003">
    <property type="component" value="Chromosome 8"/>
</dbReference>
<protein>
    <submittedName>
        <fullName evidence="1">Uncharacterized protein</fullName>
    </submittedName>
</protein>